<feature type="binding site" evidence="13">
    <location>
        <position position="106"/>
    </location>
    <ligand>
        <name>Zn(2+)</name>
        <dbReference type="ChEBI" id="CHEBI:29105"/>
    </ligand>
</feature>
<evidence type="ECO:0000259" key="19">
    <source>
        <dbReference type="Pfam" id="PF20512"/>
    </source>
</evidence>
<protein>
    <recommendedName>
        <fullName evidence="7 14">Mannose-6-phosphate isomerase</fullName>
        <ecNumber evidence="6 14">5.3.1.8</ecNumber>
    </recommendedName>
</protein>
<dbReference type="STRING" id="106004.A0A1Y2E284"/>
<dbReference type="Pfam" id="PF20511">
    <property type="entry name" value="PMI_typeI_cat"/>
    <property type="match status" value="1"/>
</dbReference>
<keyword evidence="11 14" id="KW-0413">Isomerase</keyword>
<feature type="domain" description="Phosphomannose isomerase type I C-terminal" evidence="17">
    <location>
        <begin position="333"/>
        <end position="377"/>
    </location>
</feature>
<keyword evidence="8" id="KW-0963">Cytoplasm</keyword>
<comment type="pathway">
    <text evidence="4 16">Nucleotide-sugar biosynthesis; GDP-alpha-D-mannose biosynthesis; alpha-D-mannose 1-phosphate from D-fructose 6-phosphate: step 1/2.</text>
</comment>
<keyword evidence="9 13" id="KW-0479">Metal-binding</keyword>
<dbReference type="Gene3D" id="2.60.120.10">
    <property type="entry name" value="Jelly Rolls"/>
    <property type="match status" value="2"/>
</dbReference>
<dbReference type="EMBL" id="MCGR01000064">
    <property type="protein sequence ID" value="ORY65660.1"/>
    <property type="molecule type" value="Genomic_DNA"/>
</dbReference>
<reference evidence="20 21" key="1">
    <citation type="submission" date="2016-07" db="EMBL/GenBank/DDBJ databases">
        <title>Pervasive Adenine N6-methylation of Active Genes in Fungi.</title>
        <authorList>
            <consortium name="DOE Joint Genome Institute"/>
            <person name="Mondo S.J."/>
            <person name="Dannebaum R.O."/>
            <person name="Kuo R.C."/>
            <person name="Labutti K."/>
            <person name="Haridas S."/>
            <person name="Kuo A."/>
            <person name="Salamov A."/>
            <person name="Ahrendt S.R."/>
            <person name="Lipzen A."/>
            <person name="Sullivan W."/>
            <person name="Andreopoulos W.B."/>
            <person name="Clum A."/>
            <person name="Lindquist E."/>
            <person name="Daum C."/>
            <person name="Ramamoorthy G.K."/>
            <person name="Gryganskyi A."/>
            <person name="Culley D."/>
            <person name="Magnuson J.K."/>
            <person name="James T.Y."/>
            <person name="O'Malley M.A."/>
            <person name="Stajich J.E."/>
            <person name="Spatafora J.W."/>
            <person name="Visel A."/>
            <person name="Grigoriev I.V."/>
        </authorList>
    </citation>
    <scope>NUCLEOTIDE SEQUENCE [LARGE SCALE GENOMIC DNA]</scope>
    <source>
        <strain evidence="20 21">62-1032</strain>
    </source>
</reference>
<organism evidence="20 21">
    <name type="scientific">Leucosporidium creatinivorum</name>
    <dbReference type="NCBI Taxonomy" id="106004"/>
    <lineage>
        <taxon>Eukaryota</taxon>
        <taxon>Fungi</taxon>
        <taxon>Dikarya</taxon>
        <taxon>Basidiomycota</taxon>
        <taxon>Pucciniomycotina</taxon>
        <taxon>Microbotryomycetes</taxon>
        <taxon>Leucosporidiales</taxon>
        <taxon>Leucosporidium</taxon>
    </lineage>
</organism>
<evidence type="ECO:0000256" key="11">
    <source>
        <dbReference type="ARBA" id="ARBA00023235"/>
    </source>
</evidence>
<evidence type="ECO:0000256" key="8">
    <source>
        <dbReference type="ARBA" id="ARBA00022490"/>
    </source>
</evidence>
<evidence type="ECO:0000313" key="20">
    <source>
        <dbReference type="EMBL" id="ORY65660.1"/>
    </source>
</evidence>
<evidence type="ECO:0000256" key="14">
    <source>
        <dbReference type="RuleBase" id="RU000611"/>
    </source>
</evidence>
<evidence type="ECO:0000256" key="6">
    <source>
        <dbReference type="ARBA" id="ARBA00011956"/>
    </source>
</evidence>
<dbReference type="Pfam" id="PF20512">
    <property type="entry name" value="PMI_typeI_hel"/>
    <property type="match status" value="1"/>
</dbReference>
<dbReference type="Pfam" id="PF01238">
    <property type="entry name" value="PMI_typeI_C"/>
    <property type="match status" value="1"/>
</dbReference>
<dbReference type="InParanoid" id="A0A1Y2E284"/>
<dbReference type="PIRSF" id="PIRSF001480">
    <property type="entry name" value="Mannose-6-phosphate_isomerase"/>
    <property type="match status" value="1"/>
</dbReference>
<dbReference type="GO" id="GO:0008270">
    <property type="term" value="F:zinc ion binding"/>
    <property type="evidence" value="ECO:0007669"/>
    <property type="project" value="InterPro"/>
</dbReference>
<comment type="caution">
    <text evidence="20">The sequence shown here is derived from an EMBL/GenBank/DDBJ whole genome shotgun (WGS) entry which is preliminary data.</text>
</comment>
<dbReference type="PROSITE" id="PS00966">
    <property type="entry name" value="PMI_I_2"/>
    <property type="match status" value="1"/>
</dbReference>
<evidence type="ECO:0000256" key="15">
    <source>
        <dbReference type="RuleBase" id="RU004189"/>
    </source>
</evidence>
<evidence type="ECO:0000256" key="13">
    <source>
        <dbReference type="PIRSR" id="PIRSR001480-2"/>
    </source>
</evidence>
<dbReference type="InterPro" id="IPR016305">
    <property type="entry name" value="Mannose-6-P_Isomerase"/>
</dbReference>
<evidence type="ECO:0000256" key="2">
    <source>
        <dbReference type="ARBA" id="ARBA00002564"/>
    </source>
</evidence>
<dbReference type="InterPro" id="IPR014710">
    <property type="entry name" value="RmlC-like_jellyroll"/>
</dbReference>
<dbReference type="FunCoup" id="A0A1Y2E284">
    <property type="interactions" value="397"/>
</dbReference>
<dbReference type="SUPFAM" id="SSF51182">
    <property type="entry name" value="RmlC-like cupins"/>
    <property type="match status" value="1"/>
</dbReference>
<evidence type="ECO:0000256" key="10">
    <source>
        <dbReference type="ARBA" id="ARBA00022833"/>
    </source>
</evidence>
<evidence type="ECO:0000256" key="3">
    <source>
        <dbReference type="ARBA" id="ARBA00004496"/>
    </source>
</evidence>
<accession>A0A1Y2E284</accession>
<dbReference type="GO" id="GO:0005975">
    <property type="term" value="P:carbohydrate metabolic process"/>
    <property type="evidence" value="ECO:0007669"/>
    <property type="project" value="InterPro"/>
</dbReference>
<evidence type="ECO:0000259" key="18">
    <source>
        <dbReference type="Pfam" id="PF20511"/>
    </source>
</evidence>
<feature type="domain" description="Phosphomannose isomerase type I catalytic" evidence="18">
    <location>
        <begin position="5"/>
        <end position="149"/>
    </location>
</feature>
<sequence>MSPTVFEIVCGAQSYDWGKLGKDGSKVSHFANGSPGFTYDEEKPYAELWMGTHPSCPSTLLETKENLKEYLKAHPELLGDKVVKHFGDDLPFLFKVLAIRKALSIQAHPDKKLAQKLYAEHPEIYKDPNHKPEMAVALTPFSGFCGFRPPSQIASFIKTVPEFAAVLGSAASSFESKFAEGSSVTEEDKKAGLKEMFTALMTAYDGPVAEQVEKLVARLAKETGDEFKEERELVATLNKDFPGDVGIFCTYVLNIVHLQPGEAVFLEANEPHAYLDGDIMECMATSDNVVRAGLTPKLRDVPTLTTMLTYTSSPPSEQILPPVGFRSTKHTTLYDPPIEEFAVLLTGLAEAEEEKFEGIDGPSILIFTEIGGEVTLSSEGETVSVKREGQVFFVGAGVEVTLAAKGGKATAYRAFVEAP</sequence>
<dbReference type="EC" id="5.3.1.8" evidence="6 14"/>
<proteinExistence type="inferred from homology"/>
<evidence type="ECO:0000256" key="7">
    <source>
        <dbReference type="ARBA" id="ARBA00018236"/>
    </source>
</evidence>
<evidence type="ECO:0000256" key="12">
    <source>
        <dbReference type="PIRSR" id="PIRSR001480-1"/>
    </source>
</evidence>
<feature type="active site" evidence="12">
    <location>
        <position position="291"/>
    </location>
</feature>
<dbReference type="PANTHER" id="PTHR10309">
    <property type="entry name" value="MANNOSE-6-PHOSPHATE ISOMERASE"/>
    <property type="match status" value="1"/>
</dbReference>
<keyword evidence="10 13" id="KW-0862">Zinc</keyword>
<evidence type="ECO:0000256" key="9">
    <source>
        <dbReference type="ARBA" id="ARBA00022723"/>
    </source>
</evidence>
<feature type="binding site" evidence="13">
    <location>
        <position position="272"/>
    </location>
    <ligand>
        <name>Zn(2+)</name>
        <dbReference type="ChEBI" id="CHEBI:29105"/>
    </ligand>
</feature>
<dbReference type="AlphaFoldDB" id="A0A1Y2E284"/>
<evidence type="ECO:0000256" key="4">
    <source>
        <dbReference type="ARBA" id="ARBA00004666"/>
    </source>
</evidence>
<comment type="similarity">
    <text evidence="5 15">Belongs to the mannose-6-phosphate isomerase type 1 family.</text>
</comment>
<dbReference type="InterPro" id="IPR046458">
    <property type="entry name" value="PMI_typeI_hel"/>
</dbReference>
<comment type="subcellular location">
    <subcellularLocation>
        <location evidence="3">Cytoplasm</location>
    </subcellularLocation>
</comment>
<dbReference type="UniPathway" id="UPA00126">
    <property type="reaction ID" value="UER00423"/>
</dbReference>
<feature type="binding site" evidence="13">
    <location>
        <position position="133"/>
    </location>
    <ligand>
        <name>Zn(2+)</name>
        <dbReference type="ChEBI" id="CHEBI:29105"/>
    </ligand>
</feature>
<dbReference type="NCBIfam" id="TIGR00218">
    <property type="entry name" value="manA"/>
    <property type="match status" value="1"/>
</dbReference>
<feature type="domain" description="Phosphomannose isomerase type I helical insertion" evidence="19">
    <location>
        <begin position="176"/>
        <end position="253"/>
    </location>
</feature>
<dbReference type="GO" id="GO:0005829">
    <property type="term" value="C:cytosol"/>
    <property type="evidence" value="ECO:0007669"/>
    <property type="project" value="TreeGrafter"/>
</dbReference>
<evidence type="ECO:0000256" key="5">
    <source>
        <dbReference type="ARBA" id="ARBA00010772"/>
    </source>
</evidence>
<evidence type="ECO:0000256" key="1">
    <source>
        <dbReference type="ARBA" id="ARBA00000757"/>
    </source>
</evidence>
<dbReference type="CDD" id="cd07011">
    <property type="entry name" value="cupin_PMI_type_I_N"/>
    <property type="match status" value="1"/>
</dbReference>
<evidence type="ECO:0000259" key="17">
    <source>
        <dbReference type="Pfam" id="PF01238"/>
    </source>
</evidence>
<dbReference type="PRINTS" id="PR00714">
    <property type="entry name" value="MAN6PISMRASE"/>
</dbReference>
<dbReference type="GO" id="GO:0004476">
    <property type="term" value="F:mannose-6-phosphate isomerase activity"/>
    <property type="evidence" value="ECO:0007669"/>
    <property type="project" value="UniProtKB-EC"/>
</dbReference>
<gene>
    <name evidence="20" type="ORF">BCR35DRAFT_283015</name>
</gene>
<keyword evidence="21" id="KW-1185">Reference proteome</keyword>
<dbReference type="PROSITE" id="PS00965">
    <property type="entry name" value="PMI_I_1"/>
    <property type="match status" value="1"/>
</dbReference>
<comment type="catalytic activity">
    <reaction evidence="1 14">
        <text>D-mannose 6-phosphate = D-fructose 6-phosphate</text>
        <dbReference type="Rhea" id="RHEA:12356"/>
        <dbReference type="ChEBI" id="CHEBI:58735"/>
        <dbReference type="ChEBI" id="CHEBI:61527"/>
        <dbReference type="EC" id="5.3.1.8"/>
    </reaction>
</comment>
<feature type="binding site" evidence="13">
    <location>
        <position position="108"/>
    </location>
    <ligand>
        <name>Zn(2+)</name>
        <dbReference type="ChEBI" id="CHEBI:29105"/>
    </ligand>
</feature>
<dbReference type="InterPro" id="IPR011051">
    <property type="entry name" value="RmlC_Cupin_sf"/>
</dbReference>
<dbReference type="GO" id="GO:0009298">
    <property type="term" value="P:GDP-mannose biosynthetic process"/>
    <property type="evidence" value="ECO:0007669"/>
    <property type="project" value="UniProtKB-UniPathway"/>
</dbReference>
<dbReference type="OrthoDB" id="6605218at2759"/>
<dbReference type="InterPro" id="IPR046457">
    <property type="entry name" value="PMI_typeI_cat"/>
</dbReference>
<dbReference type="InterPro" id="IPR046456">
    <property type="entry name" value="PMI_typeI_C"/>
</dbReference>
<dbReference type="Proteomes" id="UP000193467">
    <property type="component" value="Unassembled WGS sequence"/>
</dbReference>
<comment type="cofactor">
    <cofactor evidence="13 14">
        <name>Zn(2+)</name>
        <dbReference type="ChEBI" id="CHEBI:29105"/>
    </cofactor>
    <text evidence="13 14">Binds 1 zinc ion per subunit.</text>
</comment>
<dbReference type="Gene3D" id="1.10.441.10">
    <property type="entry name" value="Phosphomannose Isomerase, domain 2"/>
    <property type="match status" value="1"/>
</dbReference>
<dbReference type="FunFam" id="2.60.120.10:FF:000030">
    <property type="entry name" value="Mannose-6-phosphate isomerase ManA"/>
    <property type="match status" value="1"/>
</dbReference>
<evidence type="ECO:0000313" key="21">
    <source>
        <dbReference type="Proteomes" id="UP000193467"/>
    </source>
</evidence>
<comment type="function">
    <text evidence="2">Involved in the synthesis of the GDP-mannose and dolichol-phosphate-mannose required for a number of critical mannosyl transfer reactions.</text>
</comment>
<evidence type="ECO:0000256" key="16">
    <source>
        <dbReference type="RuleBase" id="RU004248"/>
    </source>
</evidence>
<dbReference type="InterPro" id="IPR001250">
    <property type="entry name" value="Man6P_Isoase-1"/>
</dbReference>
<dbReference type="PANTHER" id="PTHR10309:SF0">
    <property type="entry name" value="MANNOSE-6-PHOSPHATE ISOMERASE"/>
    <property type="match status" value="1"/>
</dbReference>
<dbReference type="InterPro" id="IPR018050">
    <property type="entry name" value="Pmannose_isomerase-type1_CS"/>
</dbReference>
<name>A0A1Y2E284_9BASI</name>